<sequence>MAAFCCPYWPAGGDFRTFRLLTNHPQLRQRQRQQQQEQQLQRQLQQQLQQQRQQQQGLPPCGPAAL</sequence>
<name>U6L4P9_EIMTE</name>
<dbReference type="EMBL" id="HG675735">
    <property type="protein sequence ID" value="CDJ42750.1"/>
    <property type="molecule type" value="Genomic_DNA"/>
</dbReference>
<reference evidence="2" key="2">
    <citation type="submission" date="2013-10" db="EMBL/GenBank/DDBJ databases">
        <authorList>
            <person name="Aslett M."/>
        </authorList>
    </citation>
    <scope>NUCLEOTIDE SEQUENCE [LARGE SCALE GENOMIC DNA]</scope>
    <source>
        <strain evidence="2">Houghton</strain>
    </source>
</reference>
<feature type="compositionally biased region" description="Low complexity" evidence="1">
    <location>
        <begin position="45"/>
        <end position="56"/>
    </location>
</feature>
<dbReference type="Proteomes" id="UP000030747">
    <property type="component" value="Unassembled WGS sequence"/>
</dbReference>
<keyword evidence="3" id="KW-1185">Reference proteome</keyword>
<protein>
    <submittedName>
        <fullName evidence="2">Uncharacterized protein</fullName>
    </submittedName>
</protein>
<gene>
    <name evidence="2" type="ORF">ETH_00031920</name>
</gene>
<evidence type="ECO:0000256" key="1">
    <source>
        <dbReference type="SAM" id="MobiDB-lite"/>
    </source>
</evidence>
<evidence type="ECO:0000313" key="2">
    <source>
        <dbReference type="EMBL" id="CDJ42750.1"/>
    </source>
</evidence>
<organism evidence="2 3">
    <name type="scientific">Eimeria tenella</name>
    <name type="common">Coccidian parasite</name>
    <dbReference type="NCBI Taxonomy" id="5802"/>
    <lineage>
        <taxon>Eukaryota</taxon>
        <taxon>Sar</taxon>
        <taxon>Alveolata</taxon>
        <taxon>Apicomplexa</taxon>
        <taxon>Conoidasida</taxon>
        <taxon>Coccidia</taxon>
        <taxon>Eucoccidiorida</taxon>
        <taxon>Eimeriorina</taxon>
        <taxon>Eimeriidae</taxon>
        <taxon>Eimeria</taxon>
    </lineage>
</organism>
<proteinExistence type="predicted"/>
<reference evidence="2" key="1">
    <citation type="submission" date="2013-10" db="EMBL/GenBank/DDBJ databases">
        <title>Genomic analysis of the causative agents of coccidiosis in chickens.</title>
        <authorList>
            <person name="Reid A.J."/>
            <person name="Blake D."/>
            <person name="Billington K."/>
            <person name="Browne H."/>
            <person name="Dunn M."/>
            <person name="Hung S."/>
            <person name="Kawahara F."/>
            <person name="Miranda-Saavedra D."/>
            <person name="Mourier T."/>
            <person name="Nagra H."/>
            <person name="Otto T.D."/>
            <person name="Rawlings N."/>
            <person name="Sanchez A."/>
            <person name="Sanders M."/>
            <person name="Subramaniam C."/>
            <person name="Tay Y."/>
            <person name="Dear P."/>
            <person name="Doerig C."/>
            <person name="Gruber A."/>
            <person name="Parkinson J."/>
            <person name="Shirley M."/>
            <person name="Wan K.L."/>
            <person name="Berriman M."/>
            <person name="Tomley F."/>
            <person name="Pain A."/>
        </authorList>
    </citation>
    <scope>NUCLEOTIDE SEQUENCE [LARGE SCALE GENOMIC DNA]</scope>
    <source>
        <strain evidence="2">Houghton</strain>
    </source>
</reference>
<feature type="region of interest" description="Disordered" evidence="1">
    <location>
        <begin position="45"/>
        <end position="66"/>
    </location>
</feature>
<dbReference type="GeneID" id="25255450"/>
<dbReference type="RefSeq" id="XP_013233500.1">
    <property type="nucleotide sequence ID" value="XM_013378046.1"/>
</dbReference>
<evidence type="ECO:0000313" key="3">
    <source>
        <dbReference type="Proteomes" id="UP000030747"/>
    </source>
</evidence>
<dbReference type="AlphaFoldDB" id="U6L4P9"/>
<accession>U6L4P9</accession>